<protein>
    <submittedName>
        <fullName evidence="2">Uncharacterized protein</fullName>
    </submittedName>
</protein>
<evidence type="ECO:0000313" key="3">
    <source>
        <dbReference type="Proteomes" id="UP000799324"/>
    </source>
</evidence>
<proteinExistence type="predicted"/>
<dbReference type="AlphaFoldDB" id="A0A6A6SWI8"/>
<feature type="region of interest" description="Disordered" evidence="1">
    <location>
        <begin position="1"/>
        <end position="183"/>
    </location>
</feature>
<reference evidence="2" key="1">
    <citation type="journal article" date="2020" name="Stud. Mycol.">
        <title>101 Dothideomycetes genomes: a test case for predicting lifestyles and emergence of pathogens.</title>
        <authorList>
            <person name="Haridas S."/>
            <person name="Albert R."/>
            <person name="Binder M."/>
            <person name="Bloem J."/>
            <person name="Labutti K."/>
            <person name="Salamov A."/>
            <person name="Andreopoulos B."/>
            <person name="Baker S."/>
            <person name="Barry K."/>
            <person name="Bills G."/>
            <person name="Bluhm B."/>
            <person name="Cannon C."/>
            <person name="Castanera R."/>
            <person name="Culley D."/>
            <person name="Daum C."/>
            <person name="Ezra D."/>
            <person name="Gonzalez J."/>
            <person name="Henrissat B."/>
            <person name="Kuo A."/>
            <person name="Liang C."/>
            <person name="Lipzen A."/>
            <person name="Lutzoni F."/>
            <person name="Magnuson J."/>
            <person name="Mondo S."/>
            <person name="Nolan M."/>
            <person name="Ohm R."/>
            <person name="Pangilinan J."/>
            <person name="Park H.-J."/>
            <person name="Ramirez L."/>
            <person name="Alfaro M."/>
            <person name="Sun H."/>
            <person name="Tritt A."/>
            <person name="Yoshinaga Y."/>
            <person name="Zwiers L.-H."/>
            <person name="Turgeon B."/>
            <person name="Goodwin S."/>
            <person name="Spatafora J."/>
            <person name="Crous P."/>
            <person name="Grigoriev I."/>
        </authorList>
    </citation>
    <scope>NUCLEOTIDE SEQUENCE</scope>
    <source>
        <strain evidence="2">CBS 122681</strain>
    </source>
</reference>
<feature type="compositionally biased region" description="Basic and acidic residues" evidence="1">
    <location>
        <begin position="37"/>
        <end position="53"/>
    </location>
</feature>
<keyword evidence="3" id="KW-1185">Reference proteome</keyword>
<feature type="compositionally biased region" description="Basic and acidic residues" evidence="1">
    <location>
        <begin position="78"/>
        <end position="90"/>
    </location>
</feature>
<feature type="compositionally biased region" description="Polar residues" evidence="1">
    <location>
        <begin position="170"/>
        <end position="183"/>
    </location>
</feature>
<name>A0A6A6SWI8_9PLEO</name>
<accession>A0A6A6SWI8</accession>
<feature type="compositionally biased region" description="Basic and acidic residues" evidence="1">
    <location>
        <begin position="18"/>
        <end position="30"/>
    </location>
</feature>
<dbReference type="Proteomes" id="UP000799324">
    <property type="component" value="Unassembled WGS sequence"/>
</dbReference>
<feature type="compositionally biased region" description="Polar residues" evidence="1">
    <location>
        <begin position="1"/>
        <end position="14"/>
    </location>
</feature>
<organism evidence="2 3">
    <name type="scientific">Lophiostoma macrostomum CBS 122681</name>
    <dbReference type="NCBI Taxonomy" id="1314788"/>
    <lineage>
        <taxon>Eukaryota</taxon>
        <taxon>Fungi</taxon>
        <taxon>Dikarya</taxon>
        <taxon>Ascomycota</taxon>
        <taxon>Pezizomycotina</taxon>
        <taxon>Dothideomycetes</taxon>
        <taxon>Pleosporomycetidae</taxon>
        <taxon>Pleosporales</taxon>
        <taxon>Lophiostomataceae</taxon>
        <taxon>Lophiostoma</taxon>
    </lineage>
</organism>
<evidence type="ECO:0000313" key="2">
    <source>
        <dbReference type="EMBL" id="KAF2652115.1"/>
    </source>
</evidence>
<feature type="compositionally biased region" description="Basic and acidic residues" evidence="1">
    <location>
        <begin position="158"/>
        <end position="169"/>
    </location>
</feature>
<gene>
    <name evidence="2" type="ORF">K491DRAFT_781326</name>
</gene>
<evidence type="ECO:0000256" key="1">
    <source>
        <dbReference type="SAM" id="MobiDB-lite"/>
    </source>
</evidence>
<dbReference type="EMBL" id="MU004409">
    <property type="protein sequence ID" value="KAF2652115.1"/>
    <property type="molecule type" value="Genomic_DNA"/>
</dbReference>
<sequence>MSTSENVIESTDNSLGFEKCEEPTEMDKDQGTGVLTKLEKEEENREEREEFRSRGKNARQQARKEHNKHLSTVAELDEGNKEVDTLEDQKVAGSPPTYDNKTSMQDPSSSDNSTPVTTKSVVPEIKIRASTNDNHNEKASSLAPQPRDPESLRAPPSPKRDPNYERDYSPSDNETTDSGKAPT</sequence>
<feature type="compositionally biased region" description="Polar residues" evidence="1">
    <location>
        <begin position="97"/>
        <end position="120"/>
    </location>
</feature>